<keyword evidence="4 9" id="KW-0349">Heme</keyword>
<gene>
    <name evidence="11" type="ORF">CY34DRAFT_10981</name>
</gene>
<dbReference type="AlphaFoldDB" id="A0A0D0ASA7"/>
<keyword evidence="10" id="KW-0472">Membrane</keyword>
<dbReference type="GO" id="GO:0004497">
    <property type="term" value="F:monooxygenase activity"/>
    <property type="evidence" value="ECO:0007669"/>
    <property type="project" value="UniProtKB-KW"/>
</dbReference>
<evidence type="ECO:0000256" key="3">
    <source>
        <dbReference type="ARBA" id="ARBA00010617"/>
    </source>
</evidence>
<dbReference type="InterPro" id="IPR002401">
    <property type="entry name" value="Cyt_P450_E_grp-I"/>
</dbReference>
<evidence type="ECO:0000313" key="11">
    <source>
        <dbReference type="EMBL" id="KIK44571.1"/>
    </source>
</evidence>
<evidence type="ECO:0000256" key="4">
    <source>
        <dbReference type="ARBA" id="ARBA00022617"/>
    </source>
</evidence>
<feature type="transmembrane region" description="Helical" evidence="10">
    <location>
        <begin position="7"/>
        <end position="26"/>
    </location>
</feature>
<dbReference type="EMBL" id="KN835188">
    <property type="protein sequence ID" value="KIK44571.1"/>
    <property type="molecule type" value="Genomic_DNA"/>
</dbReference>
<dbReference type="InParanoid" id="A0A0D0ASA7"/>
<keyword evidence="10" id="KW-0812">Transmembrane</keyword>
<comment type="pathway">
    <text evidence="2">Secondary metabolite biosynthesis.</text>
</comment>
<protein>
    <recommendedName>
        <fullName evidence="13">Cytochrome P450</fullName>
    </recommendedName>
</protein>
<evidence type="ECO:0000256" key="7">
    <source>
        <dbReference type="ARBA" id="ARBA00023004"/>
    </source>
</evidence>
<keyword evidence="5 9" id="KW-0479">Metal-binding</keyword>
<dbReference type="OrthoDB" id="1055148at2759"/>
<evidence type="ECO:0000256" key="9">
    <source>
        <dbReference type="PIRSR" id="PIRSR602401-1"/>
    </source>
</evidence>
<dbReference type="HOGENOM" id="CLU_001570_2_1_1"/>
<evidence type="ECO:0000256" key="1">
    <source>
        <dbReference type="ARBA" id="ARBA00001971"/>
    </source>
</evidence>
<dbReference type="GO" id="GO:0016705">
    <property type="term" value="F:oxidoreductase activity, acting on paired donors, with incorporation or reduction of molecular oxygen"/>
    <property type="evidence" value="ECO:0007669"/>
    <property type="project" value="InterPro"/>
</dbReference>
<feature type="binding site" description="axial binding residue" evidence="9">
    <location>
        <position position="469"/>
    </location>
    <ligand>
        <name>heme</name>
        <dbReference type="ChEBI" id="CHEBI:30413"/>
    </ligand>
    <ligandPart>
        <name>Fe</name>
        <dbReference type="ChEBI" id="CHEBI:18248"/>
    </ligandPart>
</feature>
<proteinExistence type="inferred from homology"/>
<keyword evidence="10" id="KW-1133">Transmembrane helix</keyword>
<evidence type="ECO:0000256" key="2">
    <source>
        <dbReference type="ARBA" id="ARBA00005179"/>
    </source>
</evidence>
<organism evidence="11 12">
    <name type="scientific">Suillus luteus UH-Slu-Lm8-n1</name>
    <dbReference type="NCBI Taxonomy" id="930992"/>
    <lineage>
        <taxon>Eukaryota</taxon>
        <taxon>Fungi</taxon>
        <taxon>Dikarya</taxon>
        <taxon>Basidiomycota</taxon>
        <taxon>Agaricomycotina</taxon>
        <taxon>Agaricomycetes</taxon>
        <taxon>Agaricomycetidae</taxon>
        <taxon>Boletales</taxon>
        <taxon>Suillineae</taxon>
        <taxon>Suillaceae</taxon>
        <taxon>Suillus</taxon>
    </lineage>
</organism>
<dbReference type="InterPro" id="IPR050364">
    <property type="entry name" value="Cytochrome_P450_fung"/>
</dbReference>
<dbReference type="GO" id="GO:0005506">
    <property type="term" value="F:iron ion binding"/>
    <property type="evidence" value="ECO:0007669"/>
    <property type="project" value="InterPro"/>
</dbReference>
<keyword evidence="8" id="KW-0503">Monooxygenase</keyword>
<dbReference type="Pfam" id="PF00067">
    <property type="entry name" value="p450"/>
    <property type="match status" value="1"/>
</dbReference>
<reference evidence="11 12" key="1">
    <citation type="submission" date="2014-04" db="EMBL/GenBank/DDBJ databases">
        <authorList>
            <consortium name="DOE Joint Genome Institute"/>
            <person name="Kuo A."/>
            <person name="Ruytinx J."/>
            <person name="Rineau F."/>
            <person name="Colpaert J."/>
            <person name="Kohler A."/>
            <person name="Nagy L.G."/>
            <person name="Floudas D."/>
            <person name="Copeland A."/>
            <person name="Barry K.W."/>
            <person name="Cichocki N."/>
            <person name="Veneault-Fourrey C."/>
            <person name="LaButti K."/>
            <person name="Lindquist E.A."/>
            <person name="Lipzen A."/>
            <person name="Lundell T."/>
            <person name="Morin E."/>
            <person name="Murat C."/>
            <person name="Sun H."/>
            <person name="Tunlid A."/>
            <person name="Henrissat B."/>
            <person name="Grigoriev I.V."/>
            <person name="Hibbett D.S."/>
            <person name="Martin F."/>
            <person name="Nordberg H.P."/>
            <person name="Cantor M.N."/>
            <person name="Hua S.X."/>
        </authorList>
    </citation>
    <scope>NUCLEOTIDE SEQUENCE [LARGE SCALE GENOMIC DNA]</scope>
    <source>
        <strain evidence="11 12">UH-Slu-Lm8-n1</strain>
    </source>
</reference>
<dbReference type="Proteomes" id="UP000054485">
    <property type="component" value="Unassembled WGS sequence"/>
</dbReference>
<comment type="similarity">
    <text evidence="3">Belongs to the cytochrome P450 family.</text>
</comment>
<sequence>MSGKTQLVLGSMACVWTIGVIIRAYLRRSYLPPPPPNRRLWGHSLLPHNASLTVAQWIDEYGPLITIRSGLRTIVIIGRYKAAVDIMEKQRKVVAGRPRIVAAELVTRGLGIILLQVDDRFRRLRRALHSHLQPKSAHAYQPMQMSQAKFVILSILDDPDNFQNHVTTFAATTSMKVAYGKTTPTSATDPEIIESRQLTRRFRVILRHGHYLMELIPWLKYLPGYALELKDHSERTRRLYTDQLNRVKLQMQSNEDIGPSFAKHILENGHLYVLTEIEMAYLAGGLFGAATETTAVAICTVLMAAAHFPDEQVRVQDELDEVIGRKRGNSGFFASGFFASQLCRLNYFAKAPTFADKSSLPRLEAFISEAMRWRPLIHPRGASLNYSRCDLGECSLNDLLSAENSDILWQENYCIPAGTTVTGNIWAISRDPEVYPEPDAFKPQRWVNDQGRLRDDLAFFVYGFGRRICPGQHIANRSIFINSLLILWAFELSLDPMKPQDDMGFMNTTNPNVPLAIKFKPRVPEVELRCMMQSYPEAG</sequence>
<evidence type="ECO:0000313" key="12">
    <source>
        <dbReference type="Proteomes" id="UP000054485"/>
    </source>
</evidence>
<evidence type="ECO:0000256" key="6">
    <source>
        <dbReference type="ARBA" id="ARBA00023002"/>
    </source>
</evidence>
<keyword evidence="7 9" id="KW-0408">Iron</keyword>
<keyword evidence="6" id="KW-0560">Oxidoreductase</keyword>
<comment type="cofactor">
    <cofactor evidence="1 9">
        <name>heme</name>
        <dbReference type="ChEBI" id="CHEBI:30413"/>
    </cofactor>
</comment>
<accession>A0A0D0ASA7</accession>
<evidence type="ECO:0000256" key="10">
    <source>
        <dbReference type="SAM" id="Phobius"/>
    </source>
</evidence>
<evidence type="ECO:0008006" key="13">
    <source>
        <dbReference type="Google" id="ProtNLM"/>
    </source>
</evidence>
<dbReference type="STRING" id="930992.A0A0D0ASA7"/>
<dbReference type="PRINTS" id="PR00463">
    <property type="entry name" value="EP450I"/>
</dbReference>
<dbReference type="InterPro" id="IPR036396">
    <property type="entry name" value="Cyt_P450_sf"/>
</dbReference>
<keyword evidence="12" id="KW-1185">Reference proteome</keyword>
<dbReference type="Gene3D" id="1.10.630.10">
    <property type="entry name" value="Cytochrome P450"/>
    <property type="match status" value="1"/>
</dbReference>
<dbReference type="GO" id="GO:0020037">
    <property type="term" value="F:heme binding"/>
    <property type="evidence" value="ECO:0007669"/>
    <property type="project" value="InterPro"/>
</dbReference>
<name>A0A0D0ASA7_9AGAM</name>
<dbReference type="SUPFAM" id="SSF48264">
    <property type="entry name" value="Cytochrome P450"/>
    <property type="match status" value="1"/>
</dbReference>
<reference evidence="12" key="2">
    <citation type="submission" date="2015-01" db="EMBL/GenBank/DDBJ databases">
        <title>Evolutionary Origins and Diversification of the Mycorrhizal Mutualists.</title>
        <authorList>
            <consortium name="DOE Joint Genome Institute"/>
            <consortium name="Mycorrhizal Genomics Consortium"/>
            <person name="Kohler A."/>
            <person name="Kuo A."/>
            <person name="Nagy L.G."/>
            <person name="Floudas D."/>
            <person name="Copeland A."/>
            <person name="Barry K.W."/>
            <person name="Cichocki N."/>
            <person name="Veneault-Fourrey C."/>
            <person name="LaButti K."/>
            <person name="Lindquist E.A."/>
            <person name="Lipzen A."/>
            <person name="Lundell T."/>
            <person name="Morin E."/>
            <person name="Murat C."/>
            <person name="Riley R."/>
            <person name="Ohm R."/>
            <person name="Sun H."/>
            <person name="Tunlid A."/>
            <person name="Henrissat B."/>
            <person name="Grigoriev I.V."/>
            <person name="Hibbett D.S."/>
            <person name="Martin F."/>
        </authorList>
    </citation>
    <scope>NUCLEOTIDE SEQUENCE [LARGE SCALE GENOMIC DNA]</scope>
    <source>
        <strain evidence="12">UH-Slu-Lm8-n1</strain>
    </source>
</reference>
<dbReference type="InterPro" id="IPR001128">
    <property type="entry name" value="Cyt_P450"/>
</dbReference>
<evidence type="ECO:0000256" key="5">
    <source>
        <dbReference type="ARBA" id="ARBA00022723"/>
    </source>
</evidence>
<evidence type="ECO:0000256" key="8">
    <source>
        <dbReference type="ARBA" id="ARBA00023033"/>
    </source>
</evidence>
<dbReference type="PANTHER" id="PTHR46300">
    <property type="entry name" value="P450, PUTATIVE (EUROFUNG)-RELATED-RELATED"/>
    <property type="match status" value="1"/>
</dbReference>
<dbReference type="PANTHER" id="PTHR46300:SF1">
    <property type="entry name" value="P450, PUTATIVE (EUROFUNG)-RELATED"/>
    <property type="match status" value="1"/>
</dbReference>